<accession>M2YKE0</accession>
<name>M2YKE0_DOTSN</name>
<reference evidence="2" key="1">
    <citation type="journal article" date="2012" name="PLoS Genet.">
        <title>The genomes of the fungal plant pathogens Cladosporium fulvum and Dothistroma septosporum reveal adaptation to different hosts and lifestyles but also signatures of common ancestry.</title>
        <authorList>
            <person name="de Wit P.J.G.M."/>
            <person name="van der Burgt A."/>
            <person name="Oekmen B."/>
            <person name="Stergiopoulos I."/>
            <person name="Abd-Elsalam K.A."/>
            <person name="Aerts A.L."/>
            <person name="Bahkali A.H."/>
            <person name="Beenen H.G."/>
            <person name="Chettri P."/>
            <person name="Cox M.P."/>
            <person name="Datema E."/>
            <person name="de Vries R.P."/>
            <person name="Dhillon B."/>
            <person name="Ganley A.R."/>
            <person name="Griffiths S.A."/>
            <person name="Guo Y."/>
            <person name="Hamelin R.C."/>
            <person name="Henrissat B."/>
            <person name="Kabir M.S."/>
            <person name="Jashni M.K."/>
            <person name="Kema G."/>
            <person name="Klaubauf S."/>
            <person name="Lapidus A."/>
            <person name="Levasseur A."/>
            <person name="Lindquist E."/>
            <person name="Mehrabi R."/>
            <person name="Ohm R.A."/>
            <person name="Owen T.J."/>
            <person name="Salamov A."/>
            <person name="Schwelm A."/>
            <person name="Schijlen E."/>
            <person name="Sun H."/>
            <person name="van den Burg H.A."/>
            <person name="van Ham R.C.H.J."/>
            <person name="Zhang S."/>
            <person name="Goodwin S.B."/>
            <person name="Grigoriev I.V."/>
            <person name="Collemare J."/>
            <person name="Bradshaw R.E."/>
        </authorList>
    </citation>
    <scope>NUCLEOTIDE SEQUENCE [LARGE SCALE GENOMIC DNA]</scope>
    <source>
        <strain evidence="2">NZE10 / CBS 128990</strain>
    </source>
</reference>
<dbReference type="AlphaFoldDB" id="M2YKE0"/>
<sequence length="56" mass="6353">MAPARLLYVLPLNGLHCIAFWKMAYSQSPCCMLKNRLGELFGGRHRDLDVYAIVAK</sequence>
<dbReference type="Proteomes" id="UP000016933">
    <property type="component" value="Unassembled WGS sequence"/>
</dbReference>
<proteinExistence type="predicted"/>
<gene>
    <name evidence="1" type="ORF">DOTSEDRAFT_47944</name>
</gene>
<keyword evidence="2" id="KW-1185">Reference proteome</keyword>
<dbReference type="EMBL" id="KB446545">
    <property type="protein sequence ID" value="EME39436.1"/>
    <property type="molecule type" value="Genomic_DNA"/>
</dbReference>
<evidence type="ECO:0000313" key="1">
    <source>
        <dbReference type="EMBL" id="EME39436.1"/>
    </source>
</evidence>
<dbReference type="OrthoDB" id="9971592at2759"/>
<evidence type="ECO:0000313" key="2">
    <source>
        <dbReference type="Proteomes" id="UP000016933"/>
    </source>
</evidence>
<protein>
    <submittedName>
        <fullName evidence="1">Uncharacterized protein</fullName>
    </submittedName>
</protein>
<dbReference type="HOGENOM" id="CLU_3014121_0_0_1"/>
<reference evidence="1 2" key="2">
    <citation type="journal article" date="2012" name="PLoS Pathog.">
        <title>Diverse lifestyles and strategies of plant pathogenesis encoded in the genomes of eighteen Dothideomycetes fungi.</title>
        <authorList>
            <person name="Ohm R.A."/>
            <person name="Feau N."/>
            <person name="Henrissat B."/>
            <person name="Schoch C.L."/>
            <person name="Horwitz B.A."/>
            <person name="Barry K.W."/>
            <person name="Condon B.J."/>
            <person name="Copeland A.C."/>
            <person name="Dhillon B."/>
            <person name="Glaser F."/>
            <person name="Hesse C.N."/>
            <person name="Kosti I."/>
            <person name="LaButti K."/>
            <person name="Lindquist E.A."/>
            <person name="Lucas S."/>
            <person name="Salamov A.A."/>
            <person name="Bradshaw R.E."/>
            <person name="Ciuffetti L."/>
            <person name="Hamelin R.C."/>
            <person name="Kema G.H.J."/>
            <person name="Lawrence C."/>
            <person name="Scott J.A."/>
            <person name="Spatafora J.W."/>
            <person name="Turgeon B.G."/>
            <person name="de Wit P.J.G.M."/>
            <person name="Zhong S."/>
            <person name="Goodwin S.B."/>
            <person name="Grigoriev I.V."/>
        </authorList>
    </citation>
    <scope>NUCLEOTIDE SEQUENCE [LARGE SCALE GENOMIC DNA]</scope>
    <source>
        <strain evidence="2">NZE10 / CBS 128990</strain>
    </source>
</reference>
<organism evidence="1 2">
    <name type="scientific">Dothistroma septosporum (strain NZE10 / CBS 128990)</name>
    <name type="common">Red band needle blight fungus</name>
    <name type="synonym">Mycosphaerella pini</name>
    <dbReference type="NCBI Taxonomy" id="675120"/>
    <lineage>
        <taxon>Eukaryota</taxon>
        <taxon>Fungi</taxon>
        <taxon>Dikarya</taxon>
        <taxon>Ascomycota</taxon>
        <taxon>Pezizomycotina</taxon>
        <taxon>Dothideomycetes</taxon>
        <taxon>Dothideomycetidae</taxon>
        <taxon>Mycosphaerellales</taxon>
        <taxon>Mycosphaerellaceae</taxon>
        <taxon>Dothistroma</taxon>
    </lineage>
</organism>